<feature type="domain" description="HTH iclR-type" evidence="4">
    <location>
        <begin position="11"/>
        <end position="72"/>
    </location>
</feature>
<protein>
    <submittedName>
        <fullName evidence="6">IclR family transcriptional regulator</fullName>
    </submittedName>
</protein>
<dbReference type="SUPFAM" id="SSF46785">
    <property type="entry name" value="Winged helix' DNA-binding domain"/>
    <property type="match status" value="1"/>
</dbReference>
<keyword evidence="2" id="KW-0238">DNA-binding</keyword>
<dbReference type="EMBL" id="JBGEHV010000076">
    <property type="protein sequence ID" value="MEY8043074.1"/>
    <property type="molecule type" value="Genomic_DNA"/>
</dbReference>
<dbReference type="SMART" id="SM00346">
    <property type="entry name" value="HTH_ICLR"/>
    <property type="match status" value="1"/>
</dbReference>
<gene>
    <name evidence="6" type="ORF">AB8O55_27010</name>
</gene>
<keyword evidence="3" id="KW-0804">Transcription</keyword>
<dbReference type="PANTHER" id="PTHR30136:SF24">
    <property type="entry name" value="HTH-TYPE TRANSCRIPTIONAL REPRESSOR ALLR"/>
    <property type="match status" value="1"/>
</dbReference>
<evidence type="ECO:0000313" key="6">
    <source>
        <dbReference type="EMBL" id="MEY8043074.1"/>
    </source>
</evidence>
<evidence type="ECO:0000259" key="4">
    <source>
        <dbReference type="PROSITE" id="PS51077"/>
    </source>
</evidence>
<dbReference type="InterPro" id="IPR036390">
    <property type="entry name" value="WH_DNA-bd_sf"/>
</dbReference>
<dbReference type="InterPro" id="IPR029016">
    <property type="entry name" value="GAF-like_dom_sf"/>
</dbReference>
<dbReference type="RefSeq" id="WP_345367455.1">
    <property type="nucleotide sequence ID" value="NZ_BAABII010000019.1"/>
</dbReference>
<reference evidence="6 7" key="1">
    <citation type="submission" date="2024-08" db="EMBL/GenBank/DDBJ databases">
        <title>Genome mining of Saccharopolyspora cebuensis PGLac3 from Nigerian medicinal plant.</title>
        <authorList>
            <person name="Ezeobiora C.E."/>
            <person name="Igbokwe N.H."/>
            <person name="Amin D.H."/>
            <person name="Mendie U.E."/>
        </authorList>
    </citation>
    <scope>NUCLEOTIDE SEQUENCE [LARGE SCALE GENOMIC DNA]</scope>
    <source>
        <strain evidence="6 7">PGLac3</strain>
    </source>
</reference>
<accession>A0ABV4CUH3</accession>
<comment type="caution">
    <text evidence="6">The sequence shown here is derived from an EMBL/GenBank/DDBJ whole genome shotgun (WGS) entry which is preliminary data.</text>
</comment>
<dbReference type="InterPro" id="IPR050707">
    <property type="entry name" value="HTH_MetabolicPath_Reg"/>
</dbReference>
<evidence type="ECO:0000256" key="1">
    <source>
        <dbReference type="ARBA" id="ARBA00023015"/>
    </source>
</evidence>
<dbReference type="SUPFAM" id="SSF55781">
    <property type="entry name" value="GAF domain-like"/>
    <property type="match status" value="1"/>
</dbReference>
<keyword evidence="7" id="KW-1185">Reference proteome</keyword>
<evidence type="ECO:0000313" key="7">
    <source>
        <dbReference type="Proteomes" id="UP001564626"/>
    </source>
</evidence>
<organism evidence="6 7">
    <name type="scientific">Saccharopolyspora cebuensis</name>
    <dbReference type="NCBI Taxonomy" id="418759"/>
    <lineage>
        <taxon>Bacteria</taxon>
        <taxon>Bacillati</taxon>
        <taxon>Actinomycetota</taxon>
        <taxon>Actinomycetes</taxon>
        <taxon>Pseudonocardiales</taxon>
        <taxon>Pseudonocardiaceae</taxon>
        <taxon>Saccharopolyspora</taxon>
    </lineage>
</organism>
<dbReference type="Proteomes" id="UP001564626">
    <property type="component" value="Unassembled WGS sequence"/>
</dbReference>
<dbReference type="Pfam" id="PF01614">
    <property type="entry name" value="IclR_C"/>
    <property type="match status" value="1"/>
</dbReference>
<evidence type="ECO:0000256" key="2">
    <source>
        <dbReference type="ARBA" id="ARBA00023125"/>
    </source>
</evidence>
<name>A0ABV4CUH3_9PSEU</name>
<dbReference type="InterPro" id="IPR036388">
    <property type="entry name" value="WH-like_DNA-bd_sf"/>
</dbReference>
<proteinExistence type="predicted"/>
<dbReference type="Gene3D" id="1.10.10.10">
    <property type="entry name" value="Winged helix-like DNA-binding domain superfamily/Winged helix DNA-binding domain"/>
    <property type="match status" value="1"/>
</dbReference>
<feature type="domain" description="IclR-ED" evidence="5">
    <location>
        <begin position="73"/>
        <end position="247"/>
    </location>
</feature>
<dbReference type="Gene3D" id="3.30.450.40">
    <property type="match status" value="1"/>
</dbReference>
<dbReference type="PROSITE" id="PS51077">
    <property type="entry name" value="HTH_ICLR"/>
    <property type="match status" value="1"/>
</dbReference>
<keyword evidence="1" id="KW-0805">Transcription regulation</keyword>
<evidence type="ECO:0000259" key="5">
    <source>
        <dbReference type="PROSITE" id="PS51078"/>
    </source>
</evidence>
<dbReference type="PANTHER" id="PTHR30136">
    <property type="entry name" value="HELIX-TURN-HELIX TRANSCRIPTIONAL REGULATOR, ICLR FAMILY"/>
    <property type="match status" value="1"/>
</dbReference>
<dbReference type="InterPro" id="IPR005471">
    <property type="entry name" value="Tscrpt_reg_IclR_N"/>
</dbReference>
<sequence length="254" mass="27777">MTRGSGEPTLIASVQRAFHLLEEVSRRPGGATAKTLSRCSGIALPTTYHLLRTLVHDGYLAKLDDGAFVLGERVREISEVSREHTTRHRLRTALANLRDELRAAVYLARYHDGEVEVTEVVDSPRAPRVDTWVDFREAAHATAIGKCLLATLSSEERADHFSRHPPLDLTPRTRTRVRELVRSEPAALASDSEEYALGTACLAVAVPGWSGPVTLATSFPARRLGRSGGYTGPLTETARDIGRLLAVSGSYPMR</sequence>
<dbReference type="InterPro" id="IPR014757">
    <property type="entry name" value="Tscrpt_reg_IclR_C"/>
</dbReference>
<dbReference type="Pfam" id="PF09339">
    <property type="entry name" value="HTH_IclR"/>
    <property type="match status" value="1"/>
</dbReference>
<evidence type="ECO:0000256" key="3">
    <source>
        <dbReference type="ARBA" id="ARBA00023163"/>
    </source>
</evidence>
<dbReference type="PROSITE" id="PS51078">
    <property type="entry name" value="ICLR_ED"/>
    <property type="match status" value="1"/>
</dbReference>